<organism evidence="1 2">
    <name type="scientific">Edwardsiella tarda ATCC 15947 = NBRC 105688</name>
    <dbReference type="NCBI Taxonomy" id="667121"/>
    <lineage>
        <taxon>Bacteria</taxon>
        <taxon>Pseudomonadati</taxon>
        <taxon>Pseudomonadota</taxon>
        <taxon>Gammaproteobacteria</taxon>
        <taxon>Enterobacterales</taxon>
        <taxon>Hafniaceae</taxon>
        <taxon>Edwardsiella</taxon>
    </lineage>
</organism>
<sequence length="254" mass="27931">MKKVTLFLFAFSLQPSCVLAWNTPGENFSGELKLEGPVTNTRNPWVWKVGPGNERLEVKPKGDTHNKAQRMPVSLPAMTILLGKTTLTTPTRHEGCSPKVIYGKEVEDFSLTWLGTGIAEVTLPVSGNNSLRVGTFVFRMQVAAVLRHRQDGQDIYASVHNDLNTNGLPGEGRTMQAGNVPSVLQMMFNGEGPNWLQDMVVTDTIGLSRYNDASLRQVEGVYGTQIVADSGELRLFGAVPDRWLASLPISIEYQ</sequence>
<evidence type="ECO:0000313" key="1">
    <source>
        <dbReference type="EMBL" id="UCQ02029.1"/>
    </source>
</evidence>
<keyword evidence="2" id="KW-1185">Reference proteome</keyword>
<protein>
    <submittedName>
        <fullName evidence="1">Fimbrial protein</fullName>
    </submittedName>
</protein>
<dbReference type="Proteomes" id="UP000245918">
    <property type="component" value="Plasmid pET-ATCC-159-1"/>
</dbReference>
<dbReference type="EMBL" id="CP084508">
    <property type="protein sequence ID" value="UCQ02029.1"/>
    <property type="molecule type" value="Genomic_DNA"/>
</dbReference>
<accession>A0AC61TMW1</accession>
<keyword evidence="1" id="KW-0614">Plasmid</keyword>
<geneLocation type="plasmid" evidence="1 2">
    <name>pET-ATCC-159-1</name>
</geneLocation>
<gene>
    <name evidence="1" type="ORF">DCL27_17125</name>
</gene>
<reference evidence="1" key="1">
    <citation type="submission" date="2021-09" db="EMBL/GenBank/DDBJ databases">
        <title>Comparative genomics of Edwardsiella genus reveals species-based diversity.</title>
        <authorList>
            <person name="Tekedar H.C."/>
            <person name="Kumru S."/>
            <person name="Waldbieser G.C."/>
            <person name="Reichley S.R."/>
            <person name="Lawrence M.L."/>
            <person name="Griffin M.J."/>
        </authorList>
    </citation>
    <scope>NUCLEOTIDE SEQUENCE</scope>
    <source>
        <strain evidence="1">ATCC 15947</strain>
    </source>
</reference>
<name>A0AC61TMW1_EDWTA</name>
<proteinExistence type="predicted"/>
<evidence type="ECO:0000313" key="2">
    <source>
        <dbReference type="Proteomes" id="UP000245918"/>
    </source>
</evidence>